<sequence length="303" mass="32860">MNNEIELDPDVFHGELTTNRAQIFVRVPREAEFQDCMLYGKVIGPRCELAHTLPAKFALTDLGAGPTLLARTTITDPCYWTGDLPQLYDVQVELRRGTEVIAREQRMIGLRGIGGRSSPTGNQLIREGKVWVPRGVELSSLDSSELLSLREQLLVGICQAPPLDLLVEATRRGVYLIVLVDAAQQEIVAALRQLARWPAVMMAVVRGADSHDRGLAQVAPNLLLAQPVPAADLGSFQPAAWASVMIAEVAGDSVPVAGITNCPLPVIIQRPTQQKLSAEAARAECDRLQRDLAASGQFAGYLV</sequence>
<name>A0A517YKX8_9BACT</name>
<dbReference type="InterPro" id="IPR006102">
    <property type="entry name" value="Ig-like_GH2"/>
</dbReference>
<dbReference type="InterPro" id="IPR013783">
    <property type="entry name" value="Ig-like_fold"/>
</dbReference>
<dbReference type="Pfam" id="PF00703">
    <property type="entry name" value="Glyco_hydro_2"/>
    <property type="match status" value="1"/>
</dbReference>
<dbReference type="KEGG" id="aagg:ETAA8_60120"/>
<dbReference type="RefSeq" id="WP_145097028.1">
    <property type="nucleotide sequence ID" value="NZ_CP036274.1"/>
</dbReference>
<dbReference type="EMBL" id="CP036274">
    <property type="protein sequence ID" value="QDU30863.1"/>
    <property type="molecule type" value="Genomic_DNA"/>
</dbReference>
<evidence type="ECO:0000313" key="4">
    <source>
        <dbReference type="Proteomes" id="UP000315017"/>
    </source>
</evidence>
<evidence type="ECO:0000256" key="1">
    <source>
        <dbReference type="ARBA" id="ARBA00007401"/>
    </source>
</evidence>
<protein>
    <recommendedName>
        <fullName evidence="2">Glycoside hydrolase family 2 immunoglobulin-like beta-sandwich domain-containing protein</fullName>
    </recommendedName>
</protein>
<dbReference type="GO" id="GO:0005975">
    <property type="term" value="P:carbohydrate metabolic process"/>
    <property type="evidence" value="ECO:0007669"/>
    <property type="project" value="InterPro"/>
</dbReference>
<dbReference type="Gene3D" id="2.60.40.10">
    <property type="entry name" value="Immunoglobulins"/>
    <property type="match status" value="1"/>
</dbReference>
<dbReference type="GO" id="GO:0004553">
    <property type="term" value="F:hydrolase activity, hydrolyzing O-glycosyl compounds"/>
    <property type="evidence" value="ECO:0007669"/>
    <property type="project" value="InterPro"/>
</dbReference>
<dbReference type="SUPFAM" id="SSF49303">
    <property type="entry name" value="beta-Galactosidase/glucuronidase domain"/>
    <property type="match status" value="1"/>
</dbReference>
<accession>A0A517YKX8</accession>
<reference evidence="3 4" key="1">
    <citation type="submission" date="2019-02" db="EMBL/GenBank/DDBJ databases">
        <title>Deep-cultivation of Planctomycetes and their phenomic and genomic characterization uncovers novel biology.</title>
        <authorList>
            <person name="Wiegand S."/>
            <person name="Jogler M."/>
            <person name="Boedeker C."/>
            <person name="Pinto D."/>
            <person name="Vollmers J."/>
            <person name="Rivas-Marin E."/>
            <person name="Kohn T."/>
            <person name="Peeters S.H."/>
            <person name="Heuer A."/>
            <person name="Rast P."/>
            <person name="Oberbeckmann S."/>
            <person name="Bunk B."/>
            <person name="Jeske O."/>
            <person name="Meyerdierks A."/>
            <person name="Storesund J.E."/>
            <person name="Kallscheuer N."/>
            <person name="Luecker S."/>
            <person name="Lage O.M."/>
            <person name="Pohl T."/>
            <person name="Merkel B.J."/>
            <person name="Hornburger P."/>
            <person name="Mueller R.-W."/>
            <person name="Bruemmer F."/>
            <person name="Labrenz M."/>
            <person name="Spormann A.M."/>
            <person name="Op den Camp H."/>
            <person name="Overmann J."/>
            <person name="Amann R."/>
            <person name="Jetten M.S.M."/>
            <person name="Mascher T."/>
            <person name="Medema M.H."/>
            <person name="Devos D.P."/>
            <person name="Kaster A.-K."/>
            <person name="Ovreas L."/>
            <person name="Rohde M."/>
            <person name="Galperin M.Y."/>
            <person name="Jogler C."/>
        </authorList>
    </citation>
    <scope>NUCLEOTIDE SEQUENCE [LARGE SCALE GENOMIC DNA]</scope>
    <source>
        <strain evidence="3 4">ETA_A8</strain>
    </source>
</reference>
<feature type="domain" description="Glycoside hydrolase family 2 immunoglobulin-like beta-sandwich" evidence="2">
    <location>
        <begin position="64"/>
        <end position="111"/>
    </location>
</feature>
<keyword evidence="4" id="KW-1185">Reference proteome</keyword>
<evidence type="ECO:0000259" key="2">
    <source>
        <dbReference type="Pfam" id="PF00703"/>
    </source>
</evidence>
<comment type="similarity">
    <text evidence="1">Belongs to the glycosyl hydrolase 2 family.</text>
</comment>
<dbReference type="AlphaFoldDB" id="A0A517YKX8"/>
<organism evidence="3 4">
    <name type="scientific">Anatilimnocola aggregata</name>
    <dbReference type="NCBI Taxonomy" id="2528021"/>
    <lineage>
        <taxon>Bacteria</taxon>
        <taxon>Pseudomonadati</taxon>
        <taxon>Planctomycetota</taxon>
        <taxon>Planctomycetia</taxon>
        <taxon>Pirellulales</taxon>
        <taxon>Pirellulaceae</taxon>
        <taxon>Anatilimnocola</taxon>
    </lineage>
</organism>
<evidence type="ECO:0000313" key="3">
    <source>
        <dbReference type="EMBL" id="QDU30863.1"/>
    </source>
</evidence>
<gene>
    <name evidence="3" type="ORF">ETAA8_60120</name>
</gene>
<dbReference type="OrthoDB" id="292581at2"/>
<dbReference type="InterPro" id="IPR036156">
    <property type="entry name" value="Beta-gal/glucu_dom_sf"/>
</dbReference>
<proteinExistence type="inferred from homology"/>
<dbReference type="Proteomes" id="UP000315017">
    <property type="component" value="Chromosome"/>
</dbReference>